<dbReference type="InterPro" id="IPR037185">
    <property type="entry name" value="EmrE-like"/>
</dbReference>
<dbReference type="Proteomes" id="UP000317178">
    <property type="component" value="Chromosome"/>
</dbReference>
<dbReference type="InterPro" id="IPR000620">
    <property type="entry name" value="EamA_dom"/>
</dbReference>
<evidence type="ECO:0000256" key="7">
    <source>
        <dbReference type="SAM" id="Phobius"/>
    </source>
</evidence>
<name>A0A518CIP3_9PLAN</name>
<evidence type="ECO:0000259" key="8">
    <source>
        <dbReference type="Pfam" id="PF00892"/>
    </source>
</evidence>
<feature type="transmembrane region" description="Helical" evidence="7">
    <location>
        <begin position="243"/>
        <end position="265"/>
    </location>
</feature>
<feature type="domain" description="EamA" evidence="8">
    <location>
        <begin position="13"/>
        <end position="152"/>
    </location>
</feature>
<dbReference type="EMBL" id="CP036281">
    <property type="protein sequence ID" value="QDU79105.1"/>
    <property type="molecule type" value="Genomic_DNA"/>
</dbReference>
<keyword evidence="10" id="KW-1185">Reference proteome</keyword>
<feature type="transmembrane region" description="Helical" evidence="7">
    <location>
        <begin position="203"/>
        <end position="223"/>
    </location>
</feature>
<feature type="transmembrane region" description="Helical" evidence="7">
    <location>
        <begin position="43"/>
        <end position="63"/>
    </location>
</feature>
<dbReference type="RefSeq" id="WP_144993444.1">
    <property type="nucleotide sequence ID" value="NZ_CP036281.1"/>
</dbReference>
<dbReference type="PANTHER" id="PTHR32322:SF2">
    <property type="entry name" value="EAMA DOMAIN-CONTAINING PROTEIN"/>
    <property type="match status" value="1"/>
</dbReference>
<feature type="transmembrane region" description="Helical" evidence="7">
    <location>
        <begin position="79"/>
        <end position="101"/>
    </location>
</feature>
<gene>
    <name evidence="9" type="ORF">Pla110_08090</name>
</gene>
<evidence type="ECO:0000256" key="2">
    <source>
        <dbReference type="ARBA" id="ARBA00007362"/>
    </source>
</evidence>
<evidence type="ECO:0000313" key="10">
    <source>
        <dbReference type="Proteomes" id="UP000317178"/>
    </source>
</evidence>
<feature type="compositionally biased region" description="Basic and acidic residues" evidence="6">
    <location>
        <begin position="319"/>
        <end position="328"/>
    </location>
</feature>
<keyword evidence="5 7" id="KW-0472">Membrane</keyword>
<protein>
    <submittedName>
        <fullName evidence="9">EamA-like transporter family protein</fullName>
    </submittedName>
</protein>
<feature type="transmembrane region" description="Helical" evidence="7">
    <location>
        <begin position="139"/>
        <end position="157"/>
    </location>
</feature>
<evidence type="ECO:0000256" key="1">
    <source>
        <dbReference type="ARBA" id="ARBA00004141"/>
    </source>
</evidence>
<dbReference type="KEGG" id="plon:Pla110_08090"/>
<dbReference type="Pfam" id="PF00892">
    <property type="entry name" value="EamA"/>
    <property type="match status" value="2"/>
</dbReference>
<keyword evidence="4 7" id="KW-1133">Transmembrane helix</keyword>
<feature type="transmembrane region" description="Helical" evidence="7">
    <location>
        <begin position="294"/>
        <end position="311"/>
    </location>
</feature>
<dbReference type="GO" id="GO:0016020">
    <property type="term" value="C:membrane"/>
    <property type="evidence" value="ECO:0007669"/>
    <property type="project" value="UniProtKB-SubCell"/>
</dbReference>
<organism evidence="9 10">
    <name type="scientific">Polystyrenella longa</name>
    <dbReference type="NCBI Taxonomy" id="2528007"/>
    <lineage>
        <taxon>Bacteria</taxon>
        <taxon>Pseudomonadati</taxon>
        <taxon>Planctomycetota</taxon>
        <taxon>Planctomycetia</taxon>
        <taxon>Planctomycetales</taxon>
        <taxon>Planctomycetaceae</taxon>
        <taxon>Polystyrenella</taxon>
    </lineage>
</organism>
<proteinExistence type="inferred from homology"/>
<feature type="transmembrane region" description="Helical" evidence="7">
    <location>
        <begin position="272"/>
        <end position="288"/>
    </location>
</feature>
<feature type="transmembrane region" description="Helical" evidence="7">
    <location>
        <begin position="107"/>
        <end position="127"/>
    </location>
</feature>
<reference evidence="9 10" key="1">
    <citation type="submission" date="2019-02" db="EMBL/GenBank/DDBJ databases">
        <title>Deep-cultivation of Planctomycetes and their phenomic and genomic characterization uncovers novel biology.</title>
        <authorList>
            <person name="Wiegand S."/>
            <person name="Jogler M."/>
            <person name="Boedeker C."/>
            <person name="Pinto D."/>
            <person name="Vollmers J."/>
            <person name="Rivas-Marin E."/>
            <person name="Kohn T."/>
            <person name="Peeters S.H."/>
            <person name="Heuer A."/>
            <person name="Rast P."/>
            <person name="Oberbeckmann S."/>
            <person name="Bunk B."/>
            <person name="Jeske O."/>
            <person name="Meyerdierks A."/>
            <person name="Storesund J.E."/>
            <person name="Kallscheuer N."/>
            <person name="Luecker S."/>
            <person name="Lage O.M."/>
            <person name="Pohl T."/>
            <person name="Merkel B.J."/>
            <person name="Hornburger P."/>
            <person name="Mueller R.-W."/>
            <person name="Bruemmer F."/>
            <person name="Labrenz M."/>
            <person name="Spormann A.M."/>
            <person name="Op den Camp H."/>
            <person name="Overmann J."/>
            <person name="Amann R."/>
            <person name="Jetten M.S.M."/>
            <person name="Mascher T."/>
            <person name="Medema M.H."/>
            <person name="Devos D.P."/>
            <person name="Kaster A.-K."/>
            <person name="Ovreas L."/>
            <person name="Rohde M."/>
            <person name="Galperin M.Y."/>
            <person name="Jogler C."/>
        </authorList>
    </citation>
    <scope>NUCLEOTIDE SEQUENCE [LARGE SCALE GENOMIC DNA]</scope>
    <source>
        <strain evidence="9 10">Pla110</strain>
    </source>
</reference>
<dbReference type="PANTHER" id="PTHR32322">
    <property type="entry name" value="INNER MEMBRANE TRANSPORTER"/>
    <property type="match status" value="1"/>
</dbReference>
<dbReference type="AlphaFoldDB" id="A0A518CIP3"/>
<dbReference type="SUPFAM" id="SSF103481">
    <property type="entry name" value="Multidrug resistance efflux transporter EmrE"/>
    <property type="match status" value="2"/>
</dbReference>
<evidence type="ECO:0000313" key="9">
    <source>
        <dbReference type="EMBL" id="QDU79105.1"/>
    </source>
</evidence>
<sequence>MTSATSSRNLAPLGIALGFLSAICYSIANSMLNNLADTSDFDWAVWVTCIKAVPATILSWVVLAHRRFKGLSALPPKELFWPMIGFGLIMQFGGNVCFQYSLSYGGLALSVPLCFASIILSSAWLSWFWLKETLQMRTVVSIVLLLTAVVLLGMATQEATAANTYLDQSSIWTTIIAIGAATVAGISYGTSGVAIRHCLKKQVSLAGTLVWLSTVGVVALGIYCVLRMETAEMLAATPSEWRMMAYAGIFNAIAFFAIGAAMKYITVVQANLVNTSQIAMCGMIAVFLFGEPMTFWLCCGTLLTMIALFILRPPRPKNQKGEALKQSEESPNLIPEPETGSPLPLGGVAQLTPGTTQDHEQPYSSSSEPS</sequence>
<keyword evidence="3 7" id="KW-0812">Transmembrane</keyword>
<comment type="subcellular location">
    <subcellularLocation>
        <location evidence="1">Membrane</location>
        <topology evidence="1">Multi-pass membrane protein</topology>
    </subcellularLocation>
</comment>
<evidence type="ECO:0000256" key="6">
    <source>
        <dbReference type="SAM" id="MobiDB-lite"/>
    </source>
</evidence>
<feature type="transmembrane region" description="Helical" evidence="7">
    <location>
        <begin position="169"/>
        <end position="191"/>
    </location>
</feature>
<dbReference type="InterPro" id="IPR050638">
    <property type="entry name" value="AA-Vitamin_Transporters"/>
</dbReference>
<evidence type="ECO:0000256" key="4">
    <source>
        <dbReference type="ARBA" id="ARBA00022989"/>
    </source>
</evidence>
<accession>A0A518CIP3</accession>
<feature type="domain" description="EamA" evidence="8">
    <location>
        <begin position="177"/>
        <end position="311"/>
    </location>
</feature>
<evidence type="ECO:0000256" key="3">
    <source>
        <dbReference type="ARBA" id="ARBA00022692"/>
    </source>
</evidence>
<feature type="compositionally biased region" description="Polar residues" evidence="6">
    <location>
        <begin position="352"/>
        <end position="370"/>
    </location>
</feature>
<dbReference type="OrthoDB" id="276016at2"/>
<comment type="similarity">
    <text evidence="2">Belongs to the EamA transporter family.</text>
</comment>
<evidence type="ECO:0000256" key="5">
    <source>
        <dbReference type="ARBA" id="ARBA00023136"/>
    </source>
</evidence>
<feature type="region of interest" description="Disordered" evidence="6">
    <location>
        <begin position="317"/>
        <end position="370"/>
    </location>
</feature>